<protein>
    <submittedName>
        <fullName evidence="2">Uncharacterized protein</fullName>
    </submittedName>
</protein>
<keyword evidence="1" id="KW-0812">Transmembrane</keyword>
<organism evidence="2">
    <name type="scientific">Siphoviridae sp. ctHip2</name>
    <dbReference type="NCBI Taxonomy" id="2827830"/>
    <lineage>
        <taxon>Viruses</taxon>
        <taxon>Duplodnaviria</taxon>
        <taxon>Heunggongvirae</taxon>
        <taxon>Uroviricota</taxon>
        <taxon>Caudoviricetes</taxon>
    </lineage>
</organism>
<evidence type="ECO:0000313" key="2">
    <source>
        <dbReference type="EMBL" id="DAF42959.1"/>
    </source>
</evidence>
<reference evidence="2" key="1">
    <citation type="journal article" date="2021" name="Proc. Natl. Acad. Sci. U.S.A.">
        <title>A Catalog of Tens of Thousands of Viruses from Human Metagenomes Reveals Hidden Associations with Chronic Diseases.</title>
        <authorList>
            <person name="Tisza M.J."/>
            <person name="Buck C.B."/>
        </authorList>
    </citation>
    <scope>NUCLEOTIDE SEQUENCE</scope>
    <source>
        <strain evidence="2">CtHip2</strain>
    </source>
</reference>
<name>A0A8S5RWM2_9CAUD</name>
<dbReference type="EMBL" id="BK032497">
    <property type="protein sequence ID" value="DAF42959.1"/>
    <property type="molecule type" value="Genomic_DNA"/>
</dbReference>
<keyword evidence="1" id="KW-1133">Transmembrane helix</keyword>
<accession>A0A8S5RWM2</accession>
<sequence>MCLLYYITRLMSIKMLKIFFIKLILRVVISSLVIQ</sequence>
<evidence type="ECO:0000256" key="1">
    <source>
        <dbReference type="SAM" id="Phobius"/>
    </source>
</evidence>
<feature type="transmembrane region" description="Helical" evidence="1">
    <location>
        <begin position="15"/>
        <end position="34"/>
    </location>
</feature>
<keyword evidence="1" id="KW-0472">Membrane</keyword>
<proteinExistence type="predicted"/>